<sequence length="233" mass="26432">MRIFAIGDLHLSGAQPKSMDVFGRHWARHWDRIRANWREVVQPQDVVLVPGDISWAMDLGGAQVDLDEICQMPGQKVLLRGNHDYWWSSLSRVRAALWGDTYALQNDCIRLGDAAVCGTRGWLCPNPGQFSVQDEKIYNRELGRMELSLKAFQKTGLPTENLVVMTHYPPFNDHQEPSGFTALYAQYGVKRAVYGHLHGAGLRNAYEGTMDGVQYFLTSCDYLEFKLQLIAQI</sequence>
<dbReference type="Pfam" id="PF00149">
    <property type="entry name" value="Metallophos"/>
    <property type="match status" value="1"/>
</dbReference>
<evidence type="ECO:0000313" key="2">
    <source>
        <dbReference type="EMBL" id="MBC8529888.1"/>
    </source>
</evidence>
<dbReference type="InterPro" id="IPR014578">
    <property type="entry name" value="Pesterase_CT488"/>
</dbReference>
<dbReference type="InterPro" id="IPR004843">
    <property type="entry name" value="Calcineurin-like_PHP"/>
</dbReference>
<reference evidence="2" key="1">
    <citation type="submission" date="2020-08" db="EMBL/GenBank/DDBJ databases">
        <title>Genome public.</title>
        <authorList>
            <person name="Liu C."/>
            <person name="Sun Q."/>
        </authorList>
    </citation>
    <scope>NUCLEOTIDE SEQUENCE</scope>
    <source>
        <strain evidence="2">NSJ-44</strain>
    </source>
</reference>
<dbReference type="Gene3D" id="3.60.21.10">
    <property type="match status" value="1"/>
</dbReference>
<proteinExistence type="predicted"/>
<protein>
    <submittedName>
        <fullName evidence="2">Metallophosphoesterase</fullName>
    </submittedName>
</protein>
<gene>
    <name evidence="2" type="ORF">H8699_10655</name>
</gene>
<accession>A0A926D252</accession>
<organism evidence="2 3">
    <name type="scientific">Luoshenia tenuis</name>
    <dbReference type="NCBI Taxonomy" id="2763654"/>
    <lineage>
        <taxon>Bacteria</taxon>
        <taxon>Bacillati</taxon>
        <taxon>Bacillota</taxon>
        <taxon>Clostridia</taxon>
        <taxon>Christensenellales</taxon>
        <taxon>Christensenellaceae</taxon>
        <taxon>Luoshenia</taxon>
    </lineage>
</organism>
<dbReference type="PANTHER" id="PTHR31302">
    <property type="entry name" value="TRANSMEMBRANE PROTEIN WITH METALLOPHOSPHOESTERASE DOMAIN-RELATED"/>
    <property type="match status" value="1"/>
</dbReference>
<name>A0A926D252_9FIRM</name>
<dbReference type="AlphaFoldDB" id="A0A926D252"/>
<evidence type="ECO:0000259" key="1">
    <source>
        <dbReference type="Pfam" id="PF00149"/>
    </source>
</evidence>
<dbReference type="Proteomes" id="UP000654279">
    <property type="component" value="Unassembled WGS sequence"/>
</dbReference>
<dbReference type="RefSeq" id="WP_249285673.1">
    <property type="nucleotide sequence ID" value="NZ_JACRSO010000005.1"/>
</dbReference>
<dbReference type="SUPFAM" id="SSF56300">
    <property type="entry name" value="Metallo-dependent phosphatases"/>
    <property type="match status" value="1"/>
</dbReference>
<comment type="caution">
    <text evidence="2">The sequence shown here is derived from an EMBL/GenBank/DDBJ whole genome shotgun (WGS) entry which is preliminary data.</text>
</comment>
<dbReference type="PANTHER" id="PTHR31302:SF22">
    <property type="entry name" value="PHOSPHOESTERASE"/>
    <property type="match status" value="1"/>
</dbReference>
<dbReference type="GO" id="GO:0016787">
    <property type="term" value="F:hydrolase activity"/>
    <property type="evidence" value="ECO:0007669"/>
    <property type="project" value="InterPro"/>
</dbReference>
<dbReference type="PIRSF" id="PIRSF033094">
    <property type="entry name" value="Pesterase_CT488"/>
    <property type="match status" value="1"/>
</dbReference>
<dbReference type="EMBL" id="JACRSO010000005">
    <property type="protein sequence ID" value="MBC8529888.1"/>
    <property type="molecule type" value="Genomic_DNA"/>
</dbReference>
<keyword evidence="3" id="KW-1185">Reference proteome</keyword>
<dbReference type="InterPro" id="IPR029052">
    <property type="entry name" value="Metallo-depent_PP-like"/>
</dbReference>
<evidence type="ECO:0000313" key="3">
    <source>
        <dbReference type="Proteomes" id="UP000654279"/>
    </source>
</evidence>
<dbReference type="InterPro" id="IPR051158">
    <property type="entry name" value="Metallophosphoesterase_sf"/>
</dbReference>
<feature type="domain" description="Calcineurin-like phosphoesterase" evidence="1">
    <location>
        <begin position="1"/>
        <end position="199"/>
    </location>
</feature>